<protein>
    <submittedName>
        <fullName evidence="1">Uncharacterized protein</fullName>
    </submittedName>
</protein>
<dbReference type="AlphaFoldDB" id="A0A371IGJ7"/>
<gene>
    <name evidence="1" type="ORF">CR513_00786</name>
</gene>
<proteinExistence type="predicted"/>
<feature type="non-terminal residue" evidence="1">
    <location>
        <position position="1"/>
    </location>
</feature>
<accession>A0A371IGJ7</accession>
<dbReference type="Proteomes" id="UP000257109">
    <property type="component" value="Unassembled WGS sequence"/>
</dbReference>
<comment type="caution">
    <text evidence="1">The sequence shown here is derived from an EMBL/GenBank/DDBJ whole genome shotgun (WGS) entry which is preliminary data.</text>
</comment>
<keyword evidence="2" id="KW-1185">Reference proteome</keyword>
<reference evidence="1" key="1">
    <citation type="submission" date="2018-05" db="EMBL/GenBank/DDBJ databases">
        <title>Draft genome of Mucuna pruriens seed.</title>
        <authorList>
            <person name="Nnadi N.E."/>
            <person name="Vos R."/>
            <person name="Hasami M.H."/>
            <person name="Devisetty U.K."/>
            <person name="Aguiy J.C."/>
        </authorList>
    </citation>
    <scope>NUCLEOTIDE SEQUENCE [LARGE SCALE GENOMIC DNA]</scope>
    <source>
        <strain evidence="1">JCA_2017</strain>
    </source>
</reference>
<sequence length="129" mass="14701">MSTTIQDLKMQVRQLANIQHHSKGRCQLLLILSQKPTHRCLNRLDLSHCRFQPGLSQQGSLNLMKRVVCTQEEEDEGRGGIGTNSVSELEMMTPLLDHNKHCQRSVETPKFSFSYALLVIVPLLMPCWT</sequence>
<name>A0A371IGJ7_MUCPR</name>
<evidence type="ECO:0000313" key="1">
    <source>
        <dbReference type="EMBL" id="RDY14196.1"/>
    </source>
</evidence>
<dbReference type="EMBL" id="QJKJ01000118">
    <property type="protein sequence ID" value="RDY14196.1"/>
    <property type="molecule type" value="Genomic_DNA"/>
</dbReference>
<organism evidence="1 2">
    <name type="scientific">Mucuna pruriens</name>
    <name type="common">Velvet bean</name>
    <name type="synonym">Dolichos pruriens</name>
    <dbReference type="NCBI Taxonomy" id="157652"/>
    <lineage>
        <taxon>Eukaryota</taxon>
        <taxon>Viridiplantae</taxon>
        <taxon>Streptophyta</taxon>
        <taxon>Embryophyta</taxon>
        <taxon>Tracheophyta</taxon>
        <taxon>Spermatophyta</taxon>
        <taxon>Magnoliopsida</taxon>
        <taxon>eudicotyledons</taxon>
        <taxon>Gunneridae</taxon>
        <taxon>Pentapetalae</taxon>
        <taxon>rosids</taxon>
        <taxon>fabids</taxon>
        <taxon>Fabales</taxon>
        <taxon>Fabaceae</taxon>
        <taxon>Papilionoideae</taxon>
        <taxon>50 kb inversion clade</taxon>
        <taxon>NPAAA clade</taxon>
        <taxon>indigoferoid/millettioid clade</taxon>
        <taxon>Phaseoleae</taxon>
        <taxon>Mucuna</taxon>
    </lineage>
</organism>
<evidence type="ECO:0000313" key="2">
    <source>
        <dbReference type="Proteomes" id="UP000257109"/>
    </source>
</evidence>